<keyword evidence="3 6" id="KW-0812">Transmembrane</keyword>
<evidence type="ECO:0000256" key="5">
    <source>
        <dbReference type="ARBA" id="ARBA00023136"/>
    </source>
</evidence>
<feature type="signal peptide" evidence="7">
    <location>
        <begin position="1"/>
        <end position="29"/>
    </location>
</feature>
<evidence type="ECO:0000313" key="9">
    <source>
        <dbReference type="Proteomes" id="UP000054736"/>
    </source>
</evidence>
<dbReference type="Proteomes" id="UP000054736">
    <property type="component" value="Unassembled WGS sequence"/>
</dbReference>
<gene>
    <name evidence="8" type="ORF">Ldro_1941</name>
</gene>
<evidence type="ECO:0008006" key="10">
    <source>
        <dbReference type="Google" id="ProtNLM"/>
    </source>
</evidence>
<feature type="transmembrane region" description="Helical" evidence="6">
    <location>
        <begin position="79"/>
        <end position="96"/>
    </location>
</feature>
<evidence type="ECO:0000256" key="2">
    <source>
        <dbReference type="ARBA" id="ARBA00009694"/>
    </source>
</evidence>
<comment type="caution">
    <text evidence="8">The sequence shown here is derived from an EMBL/GenBank/DDBJ whole genome shotgun (WGS) entry which is preliminary data.</text>
</comment>
<dbReference type="PANTHER" id="PTHR43461:SF1">
    <property type="entry name" value="TRANSMEMBRANE PROTEIN 256"/>
    <property type="match status" value="1"/>
</dbReference>
<name>A0A0W0SQH2_9GAMM</name>
<proteinExistence type="inferred from homology"/>
<feature type="transmembrane region" description="Helical" evidence="6">
    <location>
        <begin position="48"/>
        <end position="67"/>
    </location>
</feature>
<sequence>MAHKTIISRRFIAIAALSAMIATMMGAFAAHGLKAQFSESQMSVFQTAVFYQFIHSLALLFLGVLILKWDKRILQISGWLFCFGILLFSGSLYLLSLLKIQILGMLTPFGGVCFILGWFLLAIGVYKST</sequence>
<dbReference type="EMBL" id="LNXY01000027">
    <property type="protein sequence ID" value="KTC85616.1"/>
    <property type="molecule type" value="Genomic_DNA"/>
</dbReference>
<evidence type="ECO:0000256" key="7">
    <source>
        <dbReference type="SAM" id="SignalP"/>
    </source>
</evidence>
<dbReference type="PANTHER" id="PTHR43461">
    <property type="entry name" value="TRANSMEMBRANE PROTEIN 256"/>
    <property type="match status" value="1"/>
</dbReference>
<dbReference type="OrthoDB" id="9802121at2"/>
<evidence type="ECO:0000313" key="8">
    <source>
        <dbReference type="EMBL" id="KTC85616.1"/>
    </source>
</evidence>
<keyword evidence="5 6" id="KW-0472">Membrane</keyword>
<reference evidence="8 9" key="1">
    <citation type="submission" date="2015-11" db="EMBL/GenBank/DDBJ databases">
        <title>Genomic analysis of 38 Legionella species identifies large and diverse effector repertoires.</title>
        <authorList>
            <person name="Burstein D."/>
            <person name="Amaro F."/>
            <person name="Zusman T."/>
            <person name="Lifshitz Z."/>
            <person name="Cohen O."/>
            <person name="Gilbert J.A."/>
            <person name="Pupko T."/>
            <person name="Shuman H.A."/>
            <person name="Segal G."/>
        </authorList>
    </citation>
    <scope>NUCLEOTIDE SEQUENCE [LARGE SCALE GENOMIC DNA]</scope>
    <source>
        <strain evidence="8 9">ATCC 700990</strain>
    </source>
</reference>
<dbReference type="GO" id="GO:0005886">
    <property type="term" value="C:plasma membrane"/>
    <property type="evidence" value="ECO:0007669"/>
    <property type="project" value="TreeGrafter"/>
</dbReference>
<keyword evidence="7" id="KW-0732">Signal</keyword>
<dbReference type="STRING" id="1212489.Ldro_1941"/>
<protein>
    <recommendedName>
        <fullName evidence="10">DUF423 domain-containing protein</fullName>
    </recommendedName>
</protein>
<dbReference type="AlphaFoldDB" id="A0A0W0SQH2"/>
<comment type="subcellular location">
    <subcellularLocation>
        <location evidence="1">Membrane</location>
        <topology evidence="1">Multi-pass membrane protein</topology>
    </subcellularLocation>
</comment>
<evidence type="ECO:0000256" key="4">
    <source>
        <dbReference type="ARBA" id="ARBA00022989"/>
    </source>
</evidence>
<accession>A0A0W0SQH2</accession>
<keyword evidence="4 6" id="KW-1133">Transmembrane helix</keyword>
<comment type="similarity">
    <text evidence="2">Belongs to the UPF0382 family.</text>
</comment>
<feature type="transmembrane region" description="Helical" evidence="6">
    <location>
        <begin position="102"/>
        <end position="126"/>
    </location>
</feature>
<evidence type="ECO:0000256" key="1">
    <source>
        <dbReference type="ARBA" id="ARBA00004141"/>
    </source>
</evidence>
<evidence type="ECO:0000256" key="6">
    <source>
        <dbReference type="SAM" id="Phobius"/>
    </source>
</evidence>
<dbReference type="Pfam" id="PF04241">
    <property type="entry name" value="DUF423"/>
    <property type="match status" value="1"/>
</dbReference>
<keyword evidence="9" id="KW-1185">Reference proteome</keyword>
<dbReference type="PATRIC" id="fig|1212489.4.peg.2052"/>
<evidence type="ECO:0000256" key="3">
    <source>
        <dbReference type="ARBA" id="ARBA00022692"/>
    </source>
</evidence>
<dbReference type="InterPro" id="IPR006696">
    <property type="entry name" value="DUF423"/>
</dbReference>
<feature type="chain" id="PRO_5006912237" description="DUF423 domain-containing protein" evidence="7">
    <location>
        <begin position="30"/>
        <end position="129"/>
    </location>
</feature>
<organism evidence="8 9">
    <name type="scientific">Legionella drozanskii LLAP-1</name>
    <dbReference type="NCBI Taxonomy" id="1212489"/>
    <lineage>
        <taxon>Bacteria</taxon>
        <taxon>Pseudomonadati</taxon>
        <taxon>Pseudomonadota</taxon>
        <taxon>Gammaproteobacteria</taxon>
        <taxon>Legionellales</taxon>
        <taxon>Legionellaceae</taxon>
        <taxon>Legionella</taxon>
    </lineage>
</organism>
<dbReference type="RefSeq" id="WP_058496237.1">
    <property type="nucleotide sequence ID" value="NZ_CAAAIU010000005.1"/>
</dbReference>